<dbReference type="InterPro" id="IPR001980">
    <property type="entry name" value="PPAT"/>
</dbReference>
<keyword evidence="5 9" id="KW-0067">ATP-binding</keyword>
<feature type="active site" evidence="10">
    <location>
        <position position="410"/>
    </location>
</feature>
<dbReference type="AlphaFoldDB" id="A0AAV3EDF4"/>
<dbReference type="PANTHER" id="PTHR21342:SF1">
    <property type="entry name" value="PHOSPHOPANTETHEINE ADENYLYLTRANSFERASE"/>
    <property type="match status" value="1"/>
</dbReference>
<comment type="similarity">
    <text evidence="10">Belongs to the peptidase S16 family.</text>
</comment>
<proteinExistence type="inferred from homology"/>
<dbReference type="PRINTS" id="PR01020">
    <property type="entry name" value="LPSBIOSNTHSS"/>
</dbReference>
<dbReference type="NCBIfam" id="NF041438">
    <property type="entry name" value="SepM_fam_S16"/>
    <property type="match status" value="1"/>
</dbReference>
<dbReference type="Proteomes" id="UP000004274">
    <property type="component" value="Unassembled WGS sequence"/>
</dbReference>
<feature type="binding site" evidence="9">
    <location>
        <position position="11"/>
    </location>
    <ligand>
        <name>substrate</name>
    </ligand>
</feature>
<evidence type="ECO:0000256" key="10">
    <source>
        <dbReference type="PROSITE-ProRule" id="PRU01122"/>
    </source>
</evidence>
<feature type="binding site" evidence="9">
    <location>
        <position position="76"/>
    </location>
    <ligand>
        <name>substrate</name>
    </ligand>
</feature>
<dbReference type="PROSITE" id="PS51786">
    <property type="entry name" value="LON_PROTEOLYTIC"/>
    <property type="match status" value="1"/>
</dbReference>
<feature type="binding site" evidence="9">
    <location>
        <position position="101"/>
    </location>
    <ligand>
        <name>ATP</name>
        <dbReference type="ChEBI" id="CHEBI:30616"/>
    </ligand>
</feature>
<keyword evidence="11" id="KW-1133">Transmembrane helix</keyword>
<keyword evidence="2 9" id="KW-0808">Transferase</keyword>
<dbReference type="InterPro" id="IPR001478">
    <property type="entry name" value="PDZ"/>
</dbReference>
<organism evidence="13 14">
    <name type="scientific">Streptococcus cristatus ATCC 51100</name>
    <dbReference type="NCBI Taxonomy" id="889201"/>
    <lineage>
        <taxon>Bacteria</taxon>
        <taxon>Bacillati</taxon>
        <taxon>Bacillota</taxon>
        <taxon>Bacilli</taxon>
        <taxon>Lactobacillales</taxon>
        <taxon>Streptococcaceae</taxon>
        <taxon>Streptococcus</taxon>
    </lineage>
</organism>
<dbReference type="RefSeq" id="WP_005592362.1">
    <property type="nucleotide sequence ID" value="NZ_AFUE01000008.1"/>
</dbReference>
<accession>A0AAV3EDF4</accession>
<dbReference type="PANTHER" id="PTHR21342">
    <property type="entry name" value="PHOSPHOPANTETHEINE ADENYLYLTRANSFERASE"/>
    <property type="match status" value="1"/>
</dbReference>
<gene>
    <name evidence="9 13" type="primary">coaD</name>
    <name evidence="13" type="ORF">HMPREF9960_1484</name>
</gene>
<comment type="catalytic activity">
    <reaction evidence="10">
        <text>Hydrolysis of proteins in presence of ATP.</text>
        <dbReference type="EC" id="3.4.21.53"/>
    </reaction>
</comment>
<evidence type="ECO:0000259" key="12">
    <source>
        <dbReference type="PROSITE" id="PS51786"/>
    </source>
</evidence>
<keyword evidence="10" id="KW-0645">Protease</keyword>
<evidence type="ECO:0000313" key="13">
    <source>
        <dbReference type="EMBL" id="EGU66764.1"/>
    </source>
</evidence>
<evidence type="ECO:0000313" key="14">
    <source>
        <dbReference type="Proteomes" id="UP000004274"/>
    </source>
</evidence>
<evidence type="ECO:0000256" key="1">
    <source>
        <dbReference type="ARBA" id="ARBA00022490"/>
    </source>
</evidence>
<name>A0AAV3EDF4_STRCR</name>
<evidence type="ECO:0000256" key="8">
    <source>
        <dbReference type="ARBA" id="ARBA00029346"/>
    </source>
</evidence>
<dbReference type="SUPFAM" id="SSF52374">
    <property type="entry name" value="Nucleotidylyl transferase"/>
    <property type="match status" value="1"/>
</dbReference>
<dbReference type="NCBIfam" id="TIGR00125">
    <property type="entry name" value="cyt_tran_rel"/>
    <property type="match status" value="1"/>
</dbReference>
<keyword evidence="1 9" id="KW-0963">Cytoplasm</keyword>
<protein>
    <recommendedName>
        <fullName evidence="9">Phosphopantetheine adenylyltransferase</fullName>
        <ecNumber evidence="9">2.7.7.3</ecNumber>
    </recommendedName>
    <alternativeName>
        <fullName evidence="9">Dephospho-CoA pyrophosphorylase</fullName>
    </alternativeName>
    <alternativeName>
        <fullName evidence="9">Pantetheine-phosphate adenylyltransferase</fullName>
        <shortName evidence="9">PPAT</shortName>
    </alternativeName>
</protein>
<feature type="binding site" evidence="9">
    <location>
        <begin position="11"/>
        <end position="12"/>
    </location>
    <ligand>
        <name>ATP</name>
        <dbReference type="ChEBI" id="CHEBI:30616"/>
    </ligand>
</feature>
<feature type="domain" description="Lon proteolytic" evidence="12">
    <location>
        <begin position="404"/>
        <end position="521"/>
    </location>
</feature>
<dbReference type="GO" id="GO:0005737">
    <property type="term" value="C:cytoplasm"/>
    <property type="evidence" value="ECO:0007669"/>
    <property type="project" value="UniProtKB-SubCell"/>
</dbReference>
<comment type="function">
    <text evidence="9">Reversibly transfers an adenylyl group from ATP to 4'-phosphopantetheine, yielding dephospho-CoA (dPCoA) and pyrophosphate.</text>
</comment>
<dbReference type="Pfam" id="PF01467">
    <property type="entry name" value="CTP_transf_like"/>
    <property type="match status" value="1"/>
</dbReference>
<comment type="subunit">
    <text evidence="9">Homohexamer.</text>
</comment>
<comment type="cofactor">
    <cofactor evidence="9">
        <name>Mg(2+)</name>
        <dbReference type="ChEBI" id="CHEBI:18420"/>
    </cofactor>
</comment>
<evidence type="ECO:0000256" key="2">
    <source>
        <dbReference type="ARBA" id="ARBA00022679"/>
    </source>
</evidence>
<dbReference type="SUPFAM" id="SSF54211">
    <property type="entry name" value="Ribosomal protein S5 domain 2-like"/>
    <property type="match status" value="1"/>
</dbReference>
<dbReference type="InterPro" id="IPR008269">
    <property type="entry name" value="Lon_proteolytic"/>
</dbReference>
<keyword evidence="6 9" id="KW-0460">Magnesium</keyword>
<feature type="site" description="Transition state stabilizer" evidence="9">
    <location>
        <position position="19"/>
    </location>
</feature>
<feature type="binding site" evidence="9">
    <location>
        <begin position="91"/>
        <end position="93"/>
    </location>
    <ligand>
        <name>ATP</name>
        <dbReference type="ChEBI" id="CHEBI:30616"/>
    </ligand>
</feature>
<keyword evidence="7 9" id="KW-0173">Coenzyme A biosynthesis</keyword>
<dbReference type="GO" id="GO:0004176">
    <property type="term" value="F:ATP-dependent peptidase activity"/>
    <property type="evidence" value="ECO:0007669"/>
    <property type="project" value="UniProtKB-UniRule"/>
</dbReference>
<reference evidence="13 14" key="1">
    <citation type="submission" date="2011-05" db="EMBL/GenBank/DDBJ databases">
        <authorList>
            <person name="Durkin A.S."/>
            <person name="McCorrison J."/>
            <person name="Torralba M."/>
            <person name="Gillis M."/>
            <person name="Methe B."/>
            <person name="Sutton G."/>
            <person name="Nelson K.E."/>
        </authorList>
    </citation>
    <scope>NUCLEOTIDE SEQUENCE [LARGE SCALE GENOMIC DNA]</scope>
    <source>
        <strain evidence="13 14">ATCC 51100</strain>
    </source>
</reference>
<keyword evidence="10" id="KW-0720">Serine protease</keyword>
<evidence type="ECO:0000256" key="5">
    <source>
        <dbReference type="ARBA" id="ARBA00022840"/>
    </source>
</evidence>
<keyword evidence="10" id="KW-0378">Hydrolase</keyword>
<comment type="catalytic activity">
    <reaction evidence="8 9">
        <text>(R)-4'-phosphopantetheine + ATP + H(+) = 3'-dephospho-CoA + diphosphate</text>
        <dbReference type="Rhea" id="RHEA:19801"/>
        <dbReference type="ChEBI" id="CHEBI:15378"/>
        <dbReference type="ChEBI" id="CHEBI:30616"/>
        <dbReference type="ChEBI" id="CHEBI:33019"/>
        <dbReference type="ChEBI" id="CHEBI:57328"/>
        <dbReference type="ChEBI" id="CHEBI:61723"/>
        <dbReference type="EC" id="2.7.7.3"/>
    </reaction>
</comment>
<keyword evidence="3 9" id="KW-0548">Nucleotidyltransferase</keyword>
<dbReference type="InterPro" id="IPR020568">
    <property type="entry name" value="Ribosomal_Su5_D2-typ_SF"/>
</dbReference>
<sequence>MSDKIGLFTGSFDPITNGHVDLIERASRLFDRLYVGIFYNPHKAGFFSIHAKKRMVLAALAHLENVEVITSHDELAVDVAKRLGVTTLVRGLRNGQDLDYEAGLHFFNKELAPDLETVFLLSQPAYRYISSSAMRELIAFQQDLSAYVPASVIEELEKKMNNDMTNPKKMTKENKRGLTVVGCAGVASIIVLVLFLFSFIVPLPYYIEVPGGAEDIRKVLTVDGKEDQAAGSYNFVTVGIQHATFAHLVYAWLTPFTDIYSAQDMTGGSSDAEYMRINQFYMETSQNMAKYQGLKAAGKDIKMNYLGVYVLKVAPNSTFKGILNIADTVTGVNDKTFESSEDLVKYVNSQALGDSVKVTYEEDGKTKTATGKIIKLENGKNGIGISLIDRTEVNSSVPIEFSTEGIGGPSAGLMFSLAIYTQLANPDLRDGRVIAGTGSIDREGKVGDIGGIDKKVVSAAKIGATIFFAPDNPVSEEEKKANPKAKTNYETALEAAKEIKTDMKIVPVKTLQDAIDYLEKTKKS</sequence>
<feature type="binding site" evidence="9">
    <location>
        <position position="19"/>
    </location>
    <ligand>
        <name>ATP</name>
        <dbReference type="ChEBI" id="CHEBI:30616"/>
    </ligand>
</feature>
<dbReference type="HAMAP" id="MF_00151">
    <property type="entry name" value="PPAT_bact"/>
    <property type="match status" value="1"/>
</dbReference>
<feature type="transmembrane region" description="Helical" evidence="11">
    <location>
        <begin position="178"/>
        <end position="201"/>
    </location>
</feature>
<comment type="pathway">
    <text evidence="9">Cofactor biosynthesis; coenzyme A biosynthesis; CoA from (R)-pantothenate: step 4/5.</text>
</comment>
<dbReference type="InterPro" id="IPR004821">
    <property type="entry name" value="Cyt_trans-like"/>
</dbReference>
<evidence type="ECO:0000256" key="11">
    <source>
        <dbReference type="SAM" id="Phobius"/>
    </source>
</evidence>
<evidence type="ECO:0000256" key="9">
    <source>
        <dbReference type="HAMAP-Rule" id="MF_00151"/>
    </source>
</evidence>
<keyword evidence="11" id="KW-0812">Transmembrane</keyword>
<dbReference type="Gene3D" id="3.40.50.620">
    <property type="entry name" value="HUPs"/>
    <property type="match status" value="1"/>
</dbReference>
<dbReference type="GO" id="GO:0004252">
    <property type="term" value="F:serine-type endopeptidase activity"/>
    <property type="evidence" value="ECO:0007669"/>
    <property type="project" value="UniProtKB-UniRule"/>
</dbReference>
<dbReference type="Gene3D" id="3.30.230.10">
    <property type="match status" value="1"/>
</dbReference>
<evidence type="ECO:0000256" key="4">
    <source>
        <dbReference type="ARBA" id="ARBA00022741"/>
    </source>
</evidence>
<comment type="similarity">
    <text evidence="9">Belongs to the bacterial CoaD family.</text>
</comment>
<dbReference type="Pfam" id="PF05362">
    <property type="entry name" value="Lon_C"/>
    <property type="match status" value="1"/>
</dbReference>
<dbReference type="EC" id="2.7.7.3" evidence="9"/>
<dbReference type="EMBL" id="AFUE01000008">
    <property type="protein sequence ID" value="EGU66764.1"/>
    <property type="molecule type" value="Genomic_DNA"/>
</dbReference>
<dbReference type="GO" id="GO:0006508">
    <property type="term" value="P:proteolysis"/>
    <property type="evidence" value="ECO:0007669"/>
    <property type="project" value="UniProtKB-KW"/>
</dbReference>
<dbReference type="GO" id="GO:0004595">
    <property type="term" value="F:pantetheine-phosphate adenylyltransferase activity"/>
    <property type="evidence" value="ECO:0007669"/>
    <property type="project" value="UniProtKB-UniRule"/>
</dbReference>
<feature type="binding site" evidence="9">
    <location>
        <begin position="126"/>
        <end position="132"/>
    </location>
    <ligand>
        <name>ATP</name>
        <dbReference type="ChEBI" id="CHEBI:30616"/>
    </ligand>
</feature>
<dbReference type="CDD" id="cd02163">
    <property type="entry name" value="PPAT"/>
    <property type="match status" value="1"/>
</dbReference>
<comment type="subcellular location">
    <subcellularLocation>
        <location evidence="9">Cytoplasm</location>
    </subcellularLocation>
</comment>
<feature type="active site" evidence="10">
    <location>
        <position position="455"/>
    </location>
</feature>
<dbReference type="Pfam" id="PF13180">
    <property type="entry name" value="PDZ_2"/>
    <property type="match status" value="1"/>
</dbReference>
<evidence type="ECO:0000256" key="6">
    <source>
        <dbReference type="ARBA" id="ARBA00022842"/>
    </source>
</evidence>
<dbReference type="NCBIfam" id="TIGR01510">
    <property type="entry name" value="coaD_prev_kdtB"/>
    <property type="match status" value="1"/>
</dbReference>
<dbReference type="GO" id="GO:0015937">
    <property type="term" value="P:coenzyme A biosynthetic process"/>
    <property type="evidence" value="ECO:0007669"/>
    <property type="project" value="UniProtKB-UniRule"/>
</dbReference>
<keyword evidence="11" id="KW-0472">Membrane</keyword>
<evidence type="ECO:0000256" key="7">
    <source>
        <dbReference type="ARBA" id="ARBA00022993"/>
    </source>
</evidence>
<keyword evidence="4 9" id="KW-0547">Nucleotide-binding</keyword>
<feature type="binding site" evidence="9">
    <location>
        <position position="43"/>
    </location>
    <ligand>
        <name>substrate</name>
    </ligand>
</feature>
<feature type="binding site" evidence="9">
    <location>
        <position position="90"/>
    </location>
    <ligand>
        <name>substrate</name>
    </ligand>
</feature>
<dbReference type="InterPro" id="IPR014721">
    <property type="entry name" value="Ribsml_uS5_D2-typ_fold_subgr"/>
</dbReference>
<evidence type="ECO:0000256" key="3">
    <source>
        <dbReference type="ARBA" id="ARBA00022695"/>
    </source>
</evidence>
<dbReference type="GO" id="GO:0005524">
    <property type="term" value="F:ATP binding"/>
    <property type="evidence" value="ECO:0007669"/>
    <property type="project" value="UniProtKB-KW"/>
</dbReference>
<comment type="caution">
    <text evidence="13">The sequence shown here is derived from an EMBL/GenBank/DDBJ whole genome shotgun (WGS) entry which is preliminary data.</text>
</comment>
<dbReference type="InterPro" id="IPR014729">
    <property type="entry name" value="Rossmann-like_a/b/a_fold"/>
</dbReference>